<gene>
    <name evidence="2" type="ordered locus">SJA_C1-18230</name>
</gene>
<dbReference type="EMBL" id="AP010803">
    <property type="protein sequence ID" value="BAI96657.1"/>
    <property type="molecule type" value="Genomic_DNA"/>
</dbReference>
<protein>
    <submittedName>
        <fullName evidence="2">Uncharacterized protein</fullName>
    </submittedName>
</protein>
<evidence type="ECO:0000313" key="2">
    <source>
        <dbReference type="EMBL" id="BAI96657.1"/>
    </source>
</evidence>
<dbReference type="STRING" id="452662.SJA_C1-18230"/>
<evidence type="ECO:0000256" key="1">
    <source>
        <dbReference type="SAM" id="MobiDB-lite"/>
    </source>
</evidence>
<sequence length="443" mass="47681">MARTGHHPPGCSRDSKSPRHTARDPDIRCTDGTFTRNALTAIGQVLSTDAPYHIGAFASGMQGGKGEGSAGGSKGSSFASWGAVIMPTKLFEATALSVADLPRTANLIALSSNELMIGRKLAYQPDNDALSEGAFWVEYMEAEDDCMVARHVVPYATFAPAIWHAIAADMFEEPADEQDASQIDRLVQRRGIFPHDPAAGPRHVAIFSCELSSLLERDLEPDSSGSNPAQLRIDTLDRLSGHEPDFYADPNAGSRPAWDALSVTMFERSCTTQAGARFEILFDRPDLTTGTSLGHAHASLFELQEALAGTRPSIRETATFRAYINALAEPLLASRPILTAIHNDRTGAFKAVTNFLENHSPGWSDDIPRPRPFSALLPLPHDWNGQVHITGLVQSDYARKPAETLGVAPELFGLYAGRSDGSTVWIGAAPCEADAHALAAQLN</sequence>
<dbReference type="AlphaFoldDB" id="D4Z225"/>
<dbReference type="KEGG" id="sjp:SJA_C1-18230"/>
<keyword evidence="3" id="KW-1185">Reference proteome</keyword>
<dbReference type="Proteomes" id="UP000007753">
    <property type="component" value="Chromosome 1"/>
</dbReference>
<name>D4Z225_SPHIU</name>
<organism evidence="2 3">
    <name type="scientific">Sphingobium indicum (strain DSM 16413 / CCM 7287 / MTCC 6362 / UT26 / NBRC 101211 / UT26S)</name>
    <name type="common">Sphingobium japonicum</name>
    <dbReference type="NCBI Taxonomy" id="452662"/>
    <lineage>
        <taxon>Bacteria</taxon>
        <taxon>Pseudomonadati</taxon>
        <taxon>Pseudomonadota</taxon>
        <taxon>Alphaproteobacteria</taxon>
        <taxon>Sphingomonadales</taxon>
        <taxon>Sphingomonadaceae</taxon>
        <taxon>Sphingobium</taxon>
    </lineage>
</organism>
<feature type="region of interest" description="Disordered" evidence="1">
    <location>
        <begin position="1"/>
        <end position="28"/>
    </location>
</feature>
<accession>D4Z225</accession>
<feature type="compositionally biased region" description="Basic and acidic residues" evidence="1">
    <location>
        <begin position="13"/>
        <end position="28"/>
    </location>
</feature>
<proteinExistence type="predicted"/>
<reference evidence="2 3" key="1">
    <citation type="journal article" date="2010" name="J. Bacteriol.">
        <title>Complete genome sequence of the representative gamma-hexachlorocyclohexane-degrading bacterium Sphingobium japonicum UT26.</title>
        <authorList>
            <person name="Nagata Y."/>
            <person name="Ohtsubo Y."/>
            <person name="Endo R."/>
            <person name="Ichikawa N."/>
            <person name="Ankai A."/>
            <person name="Oguchi A."/>
            <person name="Fukui S."/>
            <person name="Fujita N."/>
            <person name="Tsuda M."/>
        </authorList>
    </citation>
    <scope>NUCLEOTIDE SEQUENCE [LARGE SCALE GENOMIC DNA]</scope>
    <source>
        <strain evidence="3">DSM 16413 / CCM 7287 / MTCC 6362 / UT26 / NBRC 101211 / UT26S</strain>
    </source>
</reference>
<dbReference type="HOGENOM" id="CLU_050211_0_0_5"/>
<evidence type="ECO:0000313" key="3">
    <source>
        <dbReference type="Proteomes" id="UP000007753"/>
    </source>
</evidence>